<dbReference type="Pfam" id="PF00583">
    <property type="entry name" value="Acetyltransf_1"/>
    <property type="match status" value="1"/>
</dbReference>
<dbReference type="Pfam" id="PF02861">
    <property type="entry name" value="Clp_N"/>
    <property type="match status" value="1"/>
</dbReference>
<dbReference type="InterPro" id="IPR000182">
    <property type="entry name" value="GNAT_dom"/>
</dbReference>
<dbReference type="Gene3D" id="3.40.630.30">
    <property type="match status" value="1"/>
</dbReference>
<sequence>MTRSNINLTDRVLRIIRNAENEVKSSKNEVLRPEHLLLACFQENTGVLGEISLKCDIKLNSLRTLNYKMDSVQIQNSMSEFFNVSVSNDVLAVMELAIEYMKKYKQVYLNVGHLLKALININVADTFLTEDQKQTILTLGTTSRDMITHLGNYTFPETTKQIIVRKINRNDYTSLFNFVDNNFSSDWIQTIKDAFLQIDPSIFIALDNNGEVLGFACYDVYKNKKCYFGPMGVSITKRINGIGYSLLHHCLKEMKEIGYEYAIIGGAGPIEFYEKTCKAVVIPYT</sequence>
<name>A0A8J3EXJ3_9BACI</name>
<evidence type="ECO:0000259" key="1">
    <source>
        <dbReference type="PROSITE" id="PS51186"/>
    </source>
</evidence>
<dbReference type="InterPro" id="IPR004176">
    <property type="entry name" value="Clp_R_N"/>
</dbReference>
<dbReference type="EMBL" id="BMHB01000001">
    <property type="protein sequence ID" value="GGI12919.1"/>
    <property type="molecule type" value="Genomic_DNA"/>
</dbReference>
<organism evidence="2 3">
    <name type="scientific">Gottfriedia solisilvae</name>
    <dbReference type="NCBI Taxonomy" id="1516104"/>
    <lineage>
        <taxon>Bacteria</taxon>
        <taxon>Bacillati</taxon>
        <taxon>Bacillota</taxon>
        <taxon>Bacilli</taxon>
        <taxon>Bacillales</taxon>
        <taxon>Bacillaceae</taxon>
        <taxon>Gottfriedia</taxon>
    </lineage>
</organism>
<dbReference type="SUPFAM" id="SSF55729">
    <property type="entry name" value="Acyl-CoA N-acyltransferases (Nat)"/>
    <property type="match status" value="1"/>
</dbReference>
<dbReference type="SUPFAM" id="SSF81923">
    <property type="entry name" value="Double Clp-N motif"/>
    <property type="match status" value="1"/>
</dbReference>
<proteinExistence type="predicted"/>
<evidence type="ECO:0000313" key="2">
    <source>
        <dbReference type="EMBL" id="GGI12919.1"/>
    </source>
</evidence>
<keyword evidence="3" id="KW-1185">Reference proteome</keyword>
<dbReference type="InterPro" id="IPR036628">
    <property type="entry name" value="Clp_N_dom_sf"/>
</dbReference>
<reference evidence="3" key="1">
    <citation type="journal article" date="2019" name="Int. J. Syst. Evol. Microbiol.">
        <title>The Global Catalogue of Microorganisms (GCM) 10K type strain sequencing project: providing services to taxonomists for standard genome sequencing and annotation.</title>
        <authorList>
            <consortium name="The Broad Institute Genomics Platform"/>
            <consortium name="The Broad Institute Genome Sequencing Center for Infectious Disease"/>
            <person name="Wu L."/>
            <person name="Ma J."/>
        </authorList>
    </citation>
    <scope>NUCLEOTIDE SEQUENCE [LARGE SCALE GENOMIC DNA]</scope>
    <source>
        <strain evidence="3">CGMCC 1.14993</strain>
    </source>
</reference>
<dbReference type="Proteomes" id="UP000626244">
    <property type="component" value="Unassembled WGS sequence"/>
</dbReference>
<dbReference type="AlphaFoldDB" id="A0A8J3EXJ3"/>
<dbReference type="CDD" id="cd04301">
    <property type="entry name" value="NAT_SF"/>
    <property type="match status" value="1"/>
</dbReference>
<comment type="caution">
    <text evidence="2">The sequence shown here is derived from an EMBL/GenBank/DDBJ whole genome shotgun (WGS) entry which is preliminary data.</text>
</comment>
<dbReference type="RefSeq" id="WP_235821339.1">
    <property type="nucleotide sequence ID" value="NZ_BMHB01000001.1"/>
</dbReference>
<accession>A0A8J3EXJ3</accession>
<feature type="domain" description="N-acetyltransferase" evidence="1">
    <location>
        <begin position="162"/>
        <end position="285"/>
    </location>
</feature>
<protein>
    <submittedName>
        <fullName evidence="2">N-acetyltransferase</fullName>
    </submittedName>
</protein>
<dbReference type="Gene3D" id="1.10.1780.10">
    <property type="entry name" value="Clp, N-terminal domain"/>
    <property type="match status" value="1"/>
</dbReference>
<dbReference type="InterPro" id="IPR016181">
    <property type="entry name" value="Acyl_CoA_acyltransferase"/>
</dbReference>
<dbReference type="GO" id="GO:0016747">
    <property type="term" value="F:acyltransferase activity, transferring groups other than amino-acyl groups"/>
    <property type="evidence" value="ECO:0007669"/>
    <property type="project" value="InterPro"/>
</dbReference>
<evidence type="ECO:0000313" key="3">
    <source>
        <dbReference type="Proteomes" id="UP000626244"/>
    </source>
</evidence>
<dbReference type="PROSITE" id="PS51186">
    <property type="entry name" value="GNAT"/>
    <property type="match status" value="1"/>
</dbReference>
<gene>
    <name evidence="2" type="ORF">GCM10007380_15320</name>
</gene>